<keyword evidence="1" id="KW-0812">Transmembrane</keyword>
<feature type="transmembrane region" description="Helical" evidence="1">
    <location>
        <begin position="38"/>
        <end position="57"/>
    </location>
</feature>
<dbReference type="EMBL" id="PFED01000209">
    <property type="protein sequence ID" value="PJE62422.1"/>
    <property type="molecule type" value="Genomic_DNA"/>
</dbReference>
<organism evidence="2 3">
    <name type="scientific">Candidatus Roizmanbacteria bacterium CG10_big_fil_rev_8_21_14_0_10_39_6</name>
    <dbReference type="NCBI Taxonomy" id="1974853"/>
    <lineage>
        <taxon>Bacteria</taxon>
        <taxon>Candidatus Roizmaniibacteriota</taxon>
    </lineage>
</organism>
<evidence type="ECO:0000313" key="2">
    <source>
        <dbReference type="EMBL" id="PJE62422.1"/>
    </source>
</evidence>
<keyword evidence="1" id="KW-1133">Transmembrane helix</keyword>
<feature type="transmembrane region" description="Helical" evidence="1">
    <location>
        <begin position="77"/>
        <end position="97"/>
    </location>
</feature>
<sequence length="115" mass="13099">MDAKTVLFIALSFYSYYFMDRTLKNTPKDGPLTKKEKIQVIILLILNTIFSWAIFSFGWKNKLPTKSKQVNKYFKNIFISLIGIAIVAVILSALLIATNPASQIKKANQINKLQK</sequence>
<dbReference type="Proteomes" id="UP000229554">
    <property type="component" value="Unassembled WGS sequence"/>
</dbReference>
<gene>
    <name evidence="2" type="ORF">COU88_05120</name>
</gene>
<name>A0A2M8KR81_9BACT</name>
<proteinExistence type="predicted"/>
<evidence type="ECO:0000313" key="3">
    <source>
        <dbReference type="Proteomes" id="UP000229554"/>
    </source>
</evidence>
<accession>A0A2M8KR81</accession>
<keyword evidence="1" id="KW-0472">Membrane</keyword>
<protein>
    <submittedName>
        <fullName evidence="2">Uncharacterized protein</fullName>
    </submittedName>
</protein>
<dbReference type="AlphaFoldDB" id="A0A2M8KR81"/>
<reference evidence="3" key="1">
    <citation type="submission" date="2017-09" db="EMBL/GenBank/DDBJ databases">
        <title>Depth-based differentiation of microbial function through sediment-hosted aquifers and enrichment of novel symbionts in the deep terrestrial subsurface.</title>
        <authorList>
            <person name="Probst A.J."/>
            <person name="Ladd B."/>
            <person name="Jarett J.K."/>
            <person name="Geller-Mcgrath D.E."/>
            <person name="Sieber C.M.K."/>
            <person name="Emerson J.B."/>
            <person name="Anantharaman K."/>
            <person name="Thomas B.C."/>
            <person name="Malmstrom R."/>
            <person name="Stieglmeier M."/>
            <person name="Klingl A."/>
            <person name="Woyke T."/>
            <person name="Ryan C.M."/>
            <person name="Banfield J.F."/>
        </authorList>
    </citation>
    <scope>NUCLEOTIDE SEQUENCE [LARGE SCALE GENOMIC DNA]</scope>
</reference>
<comment type="caution">
    <text evidence="2">The sequence shown here is derived from an EMBL/GenBank/DDBJ whole genome shotgun (WGS) entry which is preliminary data.</text>
</comment>
<evidence type="ECO:0000256" key="1">
    <source>
        <dbReference type="SAM" id="Phobius"/>
    </source>
</evidence>